<dbReference type="Proteomes" id="UP000886198">
    <property type="component" value="Unassembled WGS sequence"/>
</dbReference>
<evidence type="ECO:0000256" key="1">
    <source>
        <dbReference type="SAM" id="Coils"/>
    </source>
</evidence>
<gene>
    <name evidence="2" type="ORF">ENN47_10920</name>
</gene>
<accession>A0A7C1CXM1</accession>
<dbReference type="AlphaFoldDB" id="A0A7C1CXM1"/>
<comment type="caution">
    <text evidence="2">The sequence shown here is derived from an EMBL/GenBank/DDBJ whole genome shotgun (WGS) entry which is preliminary data.</text>
</comment>
<sequence length="259" mass="28631">MMPEKKCFFICPIGQQDSDERKMSDEILESILIPALGEKYEIIRADKIASSGIITAEICNHLMKDEMAVADLSGHNPNVFYELAIRHAFHKPVILIIREGESIPFDVSQSKAIIYSNVGFGKAEEFRKELTSSVEYVEKNGTPGNPVTVAVRIDELQSGNSEEQTLAAIEKKLDNVLGEVSKMNNRLERVESRFLPVYNLNDVMTISPSAISLGNIAEGKKGHTNPQISWGGLSTKSASFSLEKSVAEEPTKDSDQEQN</sequence>
<proteinExistence type="predicted"/>
<name>A0A7C1CXM1_9BACT</name>
<feature type="coiled-coil region" evidence="1">
    <location>
        <begin position="166"/>
        <end position="193"/>
    </location>
</feature>
<organism evidence="2">
    <name type="scientific">Mesotoga infera</name>
    <dbReference type="NCBI Taxonomy" id="1236046"/>
    <lineage>
        <taxon>Bacteria</taxon>
        <taxon>Thermotogati</taxon>
        <taxon>Thermotogota</taxon>
        <taxon>Thermotogae</taxon>
        <taxon>Kosmotogales</taxon>
        <taxon>Kosmotogaceae</taxon>
        <taxon>Mesotoga</taxon>
    </lineage>
</organism>
<evidence type="ECO:0000313" key="2">
    <source>
        <dbReference type="EMBL" id="HDP78670.1"/>
    </source>
</evidence>
<dbReference type="EMBL" id="DSBT01000340">
    <property type="protein sequence ID" value="HDP78670.1"/>
    <property type="molecule type" value="Genomic_DNA"/>
</dbReference>
<protein>
    <submittedName>
        <fullName evidence="2">Uncharacterized protein</fullName>
    </submittedName>
</protein>
<keyword evidence="1" id="KW-0175">Coiled coil</keyword>
<reference evidence="2" key="1">
    <citation type="journal article" date="2020" name="mSystems">
        <title>Genome- and Community-Level Interaction Insights into Carbon Utilization and Element Cycling Functions of Hydrothermarchaeota in Hydrothermal Sediment.</title>
        <authorList>
            <person name="Zhou Z."/>
            <person name="Liu Y."/>
            <person name="Xu W."/>
            <person name="Pan J."/>
            <person name="Luo Z.H."/>
            <person name="Li M."/>
        </authorList>
    </citation>
    <scope>NUCLEOTIDE SEQUENCE [LARGE SCALE GENOMIC DNA]</scope>
    <source>
        <strain evidence="2">SpSt-1179</strain>
    </source>
</reference>